<reference evidence="2 3" key="1">
    <citation type="submission" date="2017-11" db="EMBL/GenBank/DDBJ databases">
        <title>De-novo sequencing of pomegranate (Punica granatum L.) genome.</title>
        <authorList>
            <person name="Akparov Z."/>
            <person name="Amiraslanov A."/>
            <person name="Hajiyeva S."/>
            <person name="Abbasov M."/>
            <person name="Kaur K."/>
            <person name="Hamwieh A."/>
            <person name="Solovyev V."/>
            <person name="Salamov A."/>
            <person name="Braich B."/>
            <person name="Kosarev P."/>
            <person name="Mahmoud A."/>
            <person name="Hajiyev E."/>
            <person name="Babayeva S."/>
            <person name="Izzatullayeva V."/>
            <person name="Mammadov A."/>
            <person name="Mammadov A."/>
            <person name="Sharifova S."/>
            <person name="Ojaghi J."/>
            <person name="Eynullazada K."/>
            <person name="Bayramov B."/>
            <person name="Abdulazimova A."/>
            <person name="Shahmuradov I."/>
        </authorList>
    </citation>
    <scope>NUCLEOTIDE SEQUENCE [LARGE SCALE GENOMIC DNA]</scope>
    <source>
        <strain evidence="3">cv. AG2017</strain>
        <tissue evidence="2">Leaf</tissue>
    </source>
</reference>
<dbReference type="AlphaFoldDB" id="A0A2I0HI33"/>
<feature type="region of interest" description="Disordered" evidence="1">
    <location>
        <begin position="66"/>
        <end position="101"/>
    </location>
</feature>
<dbReference type="EMBL" id="PGOL01008990">
    <property type="protein sequence ID" value="PKI31345.1"/>
    <property type="molecule type" value="Genomic_DNA"/>
</dbReference>
<name>A0A2I0HI33_PUNGR</name>
<dbReference type="Proteomes" id="UP000233551">
    <property type="component" value="Unassembled WGS sequence"/>
</dbReference>
<evidence type="ECO:0000313" key="3">
    <source>
        <dbReference type="Proteomes" id="UP000233551"/>
    </source>
</evidence>
<keyword evidence="3" id="KW-1185">Reference proteome</keyword>
<sequence>MAPTPRPHASRCQMTFKVIEFKRQGRKGRKGAGGGDLDCNHLPTNRSRWPPERLVATSIEGVVVAAETTTAKTKETRGSNRGHHHRPSPLCLQPTLSLPFF</sequence>
<gene>
    <name evidence="2" type="ORF">CRG98_048271</name>
</gene>
<protein>
    <submittedName>
        <fullName evidence="2">Uncharacterized protein</fullName>
    </submittedName>
</protein>
<accession>A0A2I0HI33</accession>
<evidence type="ECO:0000313" key="2">
    <source>
        <dbReference type="EMBL" id="PKI31345.1"/>
    </source>
</evidence>
<proteinExistence type="predicted"/>
<comment type="caution">
    <text evidence="2">The sequence shown here is derived from an EMBL/GenBank/DDBJ whole genome shotgun (WGS) entry which is preliminary data.</text>
</comment>
<organism evidence="2 3">
    <name type="scientific">Punica granatum</name>
    <name type="common">Pomegranate</name>
    <dbReference type="NCBI Taxonomy" id="22663"/>
    <lineage>
        <taxon>Eukaryota</taxon>
        <taxon>Viridiplantae</taxon>
        <taxon>Streptophyta</taxon>
        <taxon>Embryophyta</taxon>
        <taxon>Tracheophyta</taxon>
        <taxon>Spermatophyta</taxon>
        <taxon>Magnoliopsida</taxon>
        <taxon>eudicotyledons</taxon>
        <taxon>Gunneridae</taxon>
        <taxon>Pentapetalae</taxon>
        <taxon>rosids</taxon>
        <taxon>malvids</taxon>
        <taxon>Myrtales</taxon>
        <taxon>Lythraceae</taxon>
        <taxon>Punica</taxon>
    </lineage>
</organism>
<feature type="region of interest" description="Disordered" evidence="1">
    <location>
        <begin position="25"/>
        <end position="48"/>
    </location>
</feature>
<evidence type="ECO:0000256" key="1">
    <source>
        <dbReference type="SAM" id="MobiDB-lite"/>
    </source>
</evidence>